<dbReference type="PANTHER" id="PTHR42943">
    <property type="entry name" value="GLUTATHIONE S-TRANSFERASE KAPPA"/>
    <property type="match status" value="1"/>
</dbReference>
<proteinExistence type="predicted"/>
<dbReference type="GO" id="GO:0004364">
    <property type="term" value="F:glutathione transferase activity"/>
    <property type="evidence" value="ECO:0007669"/>
    <property type="project" value="TreeGrafter"/>
</dbReference>
<dbReference type="InterPro" id="IPR036249">
    <property type="entry name" value="Thioredoxin-like_sf"/>
</dbReference>
<sequence>MENQILATIDFYWDLGSTNTYFALKLIRPIAERYQADITWHPFNLGHVFKTNDYVLMNEPKDKLNNRYDDLMRWARKYDLPFLRPQNFPIKTARALRGALSMRTWNLELPFMDAIFTEYWEKDNGKIGEYSELRKIVEQLGVDPDEFEAKSESETIRQDLIASTNKAREKGVFGAPSIIIQDELYWGKDRMEFVEDHLKQLS</sequence>
<dbReference type="InterPro" id="IPR014440">
    <property type="entry name" value="HCCAis_GSTk"/>
</dbReference>
<gene>
    <name evidence="2" type="ORF">METZ01_LOCUS163209</name>
</gene>
<organism evidence="2">
    <name type="scientific">marine metagenome</name>
    <dbReference type="NCBI Taxonomy" id="408172"/>
    <lineage>
        <taxon>unclassified sequences</taxon>
        <taxon>metagenomes</taxon>
        <taxon>ecological metagenomes</taxon>
    </lineage>
</organism>
<dbReference type="GO" id="GO:0006749">
    <property type="term" value="P:glutathione metabolic process"/>
    <property type="evidence" value="ECO:0007669"/>
    <property type="project" value="TreeGrafter"/>
</dbReference>
<dbReference type="InterPro" id="IPR051924">
    <property type="entry name" value="GST_Kappa/NadH"/>
</dbReference>
<feature type="domain" description="DSBA-like thioredoxin" evidence="1">
    <location>
        <begin position="8"/>
        <end position="199"/>
    </location>
</feature>
<evidence type="ECO:0000313" key="2">
    <source>
        <dbReference type="EMBL" id="SVB10355.1"/>
    </source>
</evidence>
<dbReference type="GO" id="GO:0004602">
    <property type="term" value="F:glutathione peroxidase activity"/>
    <property type="evidence" value="ECO:0007669"/>
    <property type="project" value="TreeGrafter"/>
</dbReference>
<dbReference type="PANTHER" id="PTHR42943:SF2">
    <property type="entry name" value="GLUTATHIONE S-TRANSFERASE KAPPA 1"/>
    <property type="match status" value="1"/>
</dbReference>
<dbReference type="Gene3D" id="3.40.30.10">
    <property type="entry name" value="Glutaredoxin"/>
    <property type="match status" value="1"/>
</dbReference>
<reference evidence="2" key="1">
    <citation type="submission" date="2018-05" db="EMBL/GenBank/DDBJ databases">
        <authorList>
            <person name="Lanie J.A."/>
            <person name="Ng W.-L."/>
            <person name="Kazmierczak K.M."/>
            <person name="Andrzejewski T.M."/>
            <person name="Davidsen T.M."/>
            <person name="Wayne K.J."/>
            <person name="Tettelin H."/>
            <person name="Glass J.I."/>
            <person name="Rusch D."/>
            <person name="Podicherti R."/>
            <person name="Tsui H.-C.T."/>
            <person name="Winkler M.E."/>
        </authorList>
    </citation>
    <scope>NUCLEOTIDE SEQUENCE</scope>
</reference>
<dbReference type="AlphaFoldDB" id="A0A382B991"/>
<dbReference type="InterPro" id="IPR044087">
    <property type="entry name" value="NahD-like"/>
</dbReference>
<dbReference type="GO" id="GO:1901170">
    <property type="term" value="P:naphthalene catabolic process"/>
    <property type="evidence" value="ECO:0007669"/>
    <property type="project" value="InterPro"/>
</dbReference>
<protein>
    <recommendedName>
        <fullName evidence="1">DSBA-like thioredoxin domain-containing protein</fullName>
    </recommendedName>
</protein>
<name>A0A382B991_9ZZZZ</name>
<dbReference type="EMBL" id="UINC01028774">
    <property type="protein sequence ID" value="SVB10355.1"/>
    <property type="molecule type" value="Genomic_DNA"/>
</dbReference>
<dbReference type="PIRSF" id="PIRSF006386">
    <property type="entry name" value="HCCAis_GSTk"/>
    <property type="match status" value="1"/>
</dbReference>
<dbReference type="SUPFAM" id="SSF52833">
    <property type="entry name" value="Thioredoxin-like"/>
    <property type="match status" value="1"/>
</dbReference>
<dbReference type="Pfam" id="PF01323">
    <property type="entry name" value="DSBA"/>
    <property type="match status" value="1"/>
</dbReference>
<evidence type="ECO:0000259" key="1">
    <source>
        <dbReference type="Pfam" id="PF01323"/>
    </source>
</evidence>
<dbReference type="CDD" id="cd03022">
    <property type="entry name" value="DsbA_HCCA_Iso"/>
    <property type="match status" value="1"/>
</dbReference>
<accession>A0A382B991</accession>
<dbReference type="GO" id="GO:0018845">
    <property type="term" value="F:2-hydroxychromene-2-carboxylate isomerase activity"/>
    <property type="evidence" value="ECO:0007669"/>
    <property type="project" value="InterPro"/>
</dbReference>
<dbReference type="InterPro" id="IPR001853">
    <property type="entry name" value="DSBA-like_thioredoxin_dom"/>
</dbReference>